<comment type="caution">
    <text evidence="2">The sequence shown here is derived from an EMBL/GenBank/DDBJ whole genome shotgun (WGS) entry which is preliminary data.</text>
</comment>
<reference evidence="2 3" key="1">
    <citation type="journal article" date="2018" name="Front. Plant Sci.">
        <title>Red Clover (Trifolium pratense) and Zigzag Clover (T. medium) - A Picture of Genomic Similarities and Differences.</title>
        <authorList>
            <person name="Dluhosova J."/>
            <person name="Istvanek J."/>
            <person name="Nedelnik J."/>
            <person name="Repkova J."/>
        </authorList>
    </citation>
    <scope>NUCLEOTIDE SEQUENCE [LARGE SCALE GENOMIC DNA]</scope>
    <source>
        <strain evidence="3">cv. 10/8</strain>
        <tissue evidence="2">Leaf</tissue>
    </source>
</reference>
<evidence type="ECO:0000256" key="1">
    <source>
        <dbReference type="SAM" id="MobiDB-lite"/>
    </source>
</evidence>
<dbReference type="AlphaFoldDB" id="A0A392RM87"/>
<feature type="compositionally biased region" description="Basic and acidic residues" evidence="1">
    <location>
        <begin position="43"/>
        <end position="58"/>
    </location>
</feature>
<protein>
    <submittedName>
        <fullName evidence="2">Protein LONGIFOLIA 2-like</fullName>
    </submittedName>
</protein>
<name>A0A392RM87_9FABA</name>
<accession>A0A392RM87</accession>
<dbReference type="Proteomes" id="UP000265520">
    <property type="component" value="Unassembled WGS sequence"/>
</dbReference>
<keyword evidence="3" id="KW-1185">Reference proteome</keyword>
<evidence type="ECO:0000313" key="3">
    <source>
        <dbReference type="Proteomes" id="UP000265520"/>
    </source>
</evidence>
<proteinExistence type="predicted"/>
<evidence type="ECO:0000313" key="2">
    <source>
        <dbReference type="EMBL" id="MCI37322.1"/>
    </source>
</evidence>
<dbReference type="EMBL" id="LXQA010243303">
    <property type="protein sequence ID" value="MCI37322.1"/>
    <property type="molecule type" value="Genomic_DNA"/>
</dbReference>
<feature type="region of interest" description="Disordered" evidence="1">
    <location>
        <begin position="41"/>
        <end position="67"/>
    </location>
</feature>
<feature type="non-terminal residue" evidence="2">
    <location>
        <position position="67"/>
    </location>
</feature>
<sequence length="67" mass="7760">MSKYVDRSYGVEIDEKQSLPIDLKESIRVLSKLREAPWNYAESTKELPRSSHEVRDGHWNSVSKDAP</sequence>
<organism evidence="2 3">
    <name type="scientific">Trifolium medium</name>
    <dbReference type="NCBI Taxonomy" id="97028"/>
    <lineage>
        <taxon>Eukaryota</taxon>
        <taxon>Viridiplantae</taxon>
        <taxon>Streptophyta</taxon>
        <taxon>Embryophyta</taxon>
        <taxon>Tracheophyta</taxon>
        <taxon>Spermatophyta</taxon>
        <taxon>Magnoliopsida</taxon>
        <taxon>eudicotyledons</taxon>
        <taxon>Gunneridae</taxon>
        <taxon>Pentapetalae</taxon>
        <taxon>rosids</taxon>
        <taxon>fabids</taxon>
        <taxon>Fabales</taxon>
        <taxon>Fabaceae</taxon>
        <taxon>Papilionoideae</taxon>
        <taxon>50 kb inversion clade</taxon>
        <taxon>NPAAA clade</taxon>
        <taxon>Hologalegina</taxon>
        <taxon>IRL clade</taxon>
        <taxon>Trifolieae</taxon>
        <taxon>Trifolium</taxon>
    </lineage>
</organism>